<dbReference type="InterPro" id="IPR002125">
    <property type="entry name" value="CMP_dCMP_dom"/>
</dbReference>
<comment type="function">
    <text evidence="2 13">This enzyme scavenges exogenous and endogenous cytidine and 2'-deoxycytidine for UMP synthesis.</text>
</comment>
<dbReference type="PROSITE" id="PS00903">
    <property type="entry name" value="CYT_DCMP_DEAMINASES_1"/>
    <property type="match status" value="1"/>
</dbReference>
<evidence type="ECO:0000256" key="7">
    <source>
        <dbReference type="ARBA" id="ARBA00022833"/>
    </source>
</evidence>
<evidence type="ECO:0000256" key="3">
    <source>
        <dbReference type="ARBA" id="ARBA00006576"/>
    </source>
</evidence>
<evidence type="ECO:0000256" key="4">
    <source>
        <dbReference type="ARBA" id="ARBA00012783"/>
    </source>
</evidence>
<dbReference type="GO" id="GO:0072527">
    <property type="term" value="P:pyrimidine-containing compound metabolic process"/>
    <property type="evidence" value="ECO:0007669"/>
    <property type="project" value="UniProtKB-ARBA"/>
</dbReference>
<dbReference type="FunFam" id="3.40.140.10:FF:000008">
    <property type="entry name" value="Cytidine deaminase"/>
    <property type="match status" value="1"/>
</dbReference>
<evidence type="ECO:0000259" key="14">
    <source>
        <dbReference type="PROSITE" id="PS51747"/>
    </source>
</evidence>
<dbReference type="InterPro" id="IPR050202">
    <property type="entry name" value="Cyt/Deoxycyt_deaminase"/>
</dbReference>
<name>A0A1E3PE04_9ASCO</name>
<dbReference type="Proteomes" id="UP000095009">
    <property type="component" value="Unassembled WGS sequence"/>
</dbReference>
<dbReference type="NCBIfam" id="NF004064">
    <property type="entry name" value="PRK05578.1"/>
    <property type="match status" value="1"/>
</dbReference>
<keyword evidence="5 12" id="KW-0479">Metal-binding</keyword>
<dbReference type="NCBIfam" id="TIGR01354">
    <property type="entry name" value="cyt_deam_tetra"/>
    <property type="match status" value="1"/>
</dbReference>
<dbReference type="SUPFAM" id="SSF53927">
    <property type="entry name" value="Cytidine deaminase-like"/>
    <property type="match status" value="1"/>
</dbReference>
<feature type="binding site" evidence="11">
    <location>
        <begin position="51"/>
        <end position="57"/>
    </location>
    <ligand>
        <name>substrate</name>
    </ligand>
</feature>
<dbReference type="InterPro" id="IPR006262">
    <property type="entry name" value="Cyt_deam_tetra"/>
</dbReference>
<keyword evidence="6 13" id="KW-0378">Hydrolase</keyword>
<dbReference type="CDD" id="cd01283">
    <property type="entry name" value="cytidine_deaminase"/>
    <property type="match status" value="1"/>
</dbReference>
<dbReference type="GO" id="GO:0008270">
    <property type="term" value="F:zinc ion binding"/>
    <property type="evidence" value="ECO:0007669"/>
    <property type="project" value="UniProtKB-UniRule"/>
</dbReference>
<proteinExistence type="inferred from homology"/>
<organism evidence="15 16">
    <name type="scientific">Nadsonia fulvescens var. elongata DSM 6958</name>
    <dbReference type="NCBI Taxonomy" id="857566"/>
    <lineage>
        <taxon>Eukaryota</taxon>
        <taxon>Fungi</taxon>
        <taxon>Dikarya</taxon>
        <taxon>Ascomycota</taxon>
        <taxon>Saccharomycotina</taxon>
        <taxon>Dipodascomycetes</taxon>
        <taxon>Dipodascales</taxon>
        <taxon>Dipodascales incertae sedis</taxon>
        <taxon>Nadsonia</taxon>
    </lineage>
</organism>
<feature type="domain" description="CMP/dCMP-type deaminase" evidence="14">
    <location>
        <begin position="10"/>
        <end position="136"/>
    </location>
</feature>
<keyword evidence="16" id="KW-1185">Reference proteome</keyword>
<evidence type="ECO:0000256" key="11">
    <source>
        <dbReference type="PIRSR" id="PIRSR606262-2"/>
    </source>
</evidence>
<evidence type="ECO:0000256" key="9">
    <source>
        <dbReference type="ARBA" id="ARBA00049558"/>
    </source>
</evidence>
<dbReference type="AlphaFoldDB" id="A0A1E3PE04"/>
<dbReference type="EC" id="3.5.4.5" evidence="4 13"/>
<dbReference type="GO" id="GO:0055086">
    <property type="term" value="P:nucleobase-containing small molecule metabolic process"/>
    <property type="evidence" value="ECO:0007669"/>
    <property type="project" value="UniProtKB-ARBA"/>
</dbReference>
<evidence type="ECO:0000256" key="12">
    <source>
        <dbReference type="PIRSR" id="PIRSR606262-3"/>
    </source>
</evidence>
<dbReference type="OrthoDB" id="414540at2759"/>
<comment type="catalytic activity">
    <reaction evidence="9 13">
        <text>cytidine + H2O + H(+) = uridine + NH4(+)</text>
        <dbReference type="Rhea" id="RHEA:16069"/>
        <dbReference type="ChEBI" id="CHEBI:15377"/>
        <dbReference type="ChEBI" id="CHEBI:15378"/>
        <dbReference type="ChEBI" id="CHEBI:16704"/>
        <dbReference type="ChEBI" id="CHEBI:17562"/>
        <dbReference type="ChEBI" id="CHEBI:28938"/>
        <dbReference type="EC" id="3.5.4.5"/>
    </reaction>
</comment>
<feature type="binding site" evidence="12">
    <location>
        <position position="98"/>
    </location>
    <ligand>
        <name>Zn(2+)</name>
        <dbReference type="ChEBI" id="CHEBI:29105"/>
        <note>catalytic</note>
    </ligand>
</feature>
<dbReference type="InterPro" id="IPR016193">
    <property type="entry name" value="Cytidine_deaminase-like"/>
</dbReference>
<dbReference type="GO" id="GO:0005829">
    <property type="term" value="C:cytosol"/>
    <property type="evidence" value="ECO:0007669"/>
    <property type="project" value="TreeGrafter"/>
</dbReference>
<evidence type="ECO:0000256" key="6">
    <source>
        <dbReference type="ARBA" id="ARBA00022801"/>
    </source>
</evidence>
<dbReference type="EMBL" id="KV454415">
    <property type="protein sequence ID" value="ODQ63182.1"/>
    <property type="molecule type" value="Genomic_DNA"/>
</dbReference>
<evidence type="ECO:0000256" key="13">
    <source>
        <dbReference type="RuleBase" id="RU364006"/>
    </source>
</evidence>
<accession>A0A1E3PE04</accession>
<protein>
    <recommendedName>
        <fullName evidence="4 13">Cytidine deaminase</fullName>
        <ecNumber evidence="4 13">3.5.4.5</ecNumber>
    </recommendedName>
    <alternativeName>
        <fullName evidence="8 13">Cytidine aminohydrolase</fullName>
    </alternativeName>
</protein>
<comment type="cofactor">
    <cofactor evidence="1 12 13">
        <name>Zn(2+)</name>
        <dbReference type="ChEBI" id="CHEBI:29105"/>
    </cofactor>
</comment>
<reference evidence="15 16" key="1">
    <citation type="journal article" date="2016" name="Proc. Natl. Acad. Sci. U.S.A.">
        <title>Comparative genomics of biotechnologically important yeasts.</title>
        <authorList>
            <person name="Riley R."/>
            <person name="Haridas S."/>
            <person name="Wolfe K.H."/>
            <person name="Lopes M.R."/>
            <person name="Hittinger C.T."/>
            <person name="Goeker M."/>
            <person name="Salamov A.A."/>
            <person name="Wisecaver J.H."/>
            <person name="Long T.M."/>
            <person name="Calvey C.H."/>
            <person name="Aerts A.L."/>
            <person name="Barry K.W."/>
            <person name="Choi C."/>
            <person name="Clum A."/>
            <person name="Coughlan A.Y."/>
            <person name="Deshpande S."/>
            <person name="Douglass A.P."/>
            <person name="Hanson S.J."/>
            <person name="Klenk H.-P."/>
            <person name="LaButti K.M."/>
            <person name="Lapidus A."/>
            <person name="Lindquist E.A."/>
            <person name="Lipzen A.M."/>
            <person name="Meier-Kolthoff J.P."/>
            <person name="Ohm R.A."/>
            <person name="Otillar R.P."/>
            <person name="Pangilinan J.L."/>
            <person name="Peng Y."/>
            <person name="Rokas A."/>
            <person name="Rosa C.A."/>
            <person name="Scheuner C."/>
            <person name="Sibirny A.A."/>
            <person name="Slot J.C."/>
            <person name="Stielow J.B."/>
            <person name="Sun H."/>
            <person name="Kurtzman C.P."/>
            <person name="Blackwell M."/>
            <person name="Grigoriev I.V."/>
            <person name="Jeffries T.W."/>
        </authorList>
    </citation>
    <scope>NUCLEOTIDE SEQUENCE [LARGE SCALE GENOMIC DNA]</scope>
    <source>
        <strain evidence="15 16">DSM 6958</strain>
    </source>
</reference>
<evidence type="ECO:0000256" key="8">
    <source>
        <dbReference type="ARBA" id="ARBA00032005"/>
    </source>
</evidence>
<keyword evidence="7 12" id="KW-0862">Zinc</keyword>
<dbReference type="GO" id="GO:0004126">
    <property type="term" value="F:cytidine deaminase activity"/>
    <property type="evidence" value="ECO:0007669"/>
    <property type="project" value="UniProtKB-UniRule"/>
</dbReference>
<dbReference type="GO" id="GO:0042802">
    <property type="term" value="F:identical protein binding"/>
    <property type="evidence" value="ECO:0007669"/>
    <property type="project" value="UniProtKB-ARBA"/>
</dbReference>
<feature type="binding site" evidence="12">
    <location>
        <position position="62"/>
    </location>
    <ligand>
        <name>Zn(2+)</name>
        <dbReference type="ChEBI" id="CHEBI:29105"/>
        <note>catalytic</note>
    </ligand>
</feature>
<evidence type="ECO:0000313" key="15">
    <source>
        <dbReference type="EMBL" id="ODQ63182.1"/>
    </source>
</evidence>
<dbReference type="STRING" id="857566.A0A1E3PE04"/>
<evidence type="ECO:0000313" key="16">
    <source>
        <dbReference type="Proteomes" id="UP000095009"/>
    </source>
</evidence>
<evidence type="ECO:0000256" key="5">
    <source>
        <dbReference type="ARBA" id="ARBA00022723"/>
    </source>
</evidence>
<sequence length="140" mass="15337">MSGTGPLSIKEFNELKKFSLEARNYSYSPYSNFRVGCAVLVEDGSFVQGANVENASYGAGICAERVAITRALMENKNSFKAIGVSSDLDTTCSPCGICRQFIREFSSDVPVYMFTAQGDHELMTLTELLPNSFGPEHLNK</sequence>
<feature type="binding site" evidence="12">
    <location>
        <position position="95"/>
    </location>
    <ligand>
        <name>Zn(2+)</name>
        <dbReference type="ChEBI" id="CHEBI:29105"/>
        <note>catalytic</note>
    </ligand>
</feature>
<dbReference type="Pfam" id="PF00383">
    <property type="entry name" value="dCMP_cyt_deam_1"/>
    <property type="match status" value="1"/>
</dbReference>
<evidence type="ECO:0000256" key="10">
    <source>
        <dbReference type="PIRSR" id="PIRSR606262-1"/>
    </source>
</evidence>
<gene>
    <name evidence="15" type="ORF">NADFUDRAFT_53456</name>
</gene>
<evidence type="ECO:0000256" key="2">
    <source>
        <dbReference type="ARBA" id="ARBA00003949"/>
    </source>
</evidence>
<dbReference type="PROSITE" id="PS51747">
    <property type="entry name" value="CYT_DCMP_DEAMINASES_2"/>
    <property type="match status" value="1"/>
</dbReference>
<dbReference type="Gene3D" id="3.40.140.10">
    <property type="entry name" value="Cytidine Deaminase, domain 2"/>
    <property type="match status" value="1"/>
</dbReference>
<comment type="catalytic activity">
    <reaction evidence="13">
        <text>2'-deoxycytidine + H2O + H(+) = 2'-deoxyuridine + NH4(+)</text>
        <dbReference type="Rhea" id="RHEA:13433"/>
        <dbReference type="ChEBI" id="CHEBI:15377"/>
        <dbReference type="ChEBI" id="CHEBI:15378"/>
        <dbReference type="ChEBI" id="CHEBI:15698"/>
        <dbReference type="ChEBI" id="CHEBI:16450"/>
        <dbReference type="ChEBI" id="CHEBI:28938"/>
        <dbReference type="EC" id="3.5.4.5"/>
    </reaction>
</comment>
<dbReference type="PANTHER" id="PTHR11644:SF2">
    <property type="entry name" value="CYTIDINE DEAMINASE"/>
    <property type="match status" value="1"/>
</dbReference>
<evidence type="ECO:0000256" key="1">
    <source>
        <dbReference type="ARBA" id="ARBA00001947"/>
    </source>
</evidence>
<dbReference type="InterPro" id="IPR016192">
    <property type="entry name" value="APOBEC/CMP_deaminase_Zn-bd"/>
</dbReference>
<comment type="similarity">
    <text evidence="3 13">Belongs to the cytidine and deoxycytidylate deaminase family.</text>
</comment>
<feature type="active site" description="Proton donor" evidence="10">
    <location>
        <position position="64"/>
    </location>
</feature>
<dbReference type="PANTHER" id="PTHR11644">
    <property type="entry name" value="CYTIDINE DEAMINASE"/>
    <property type="match status" value="1"/>
</dbReference>